<evidence type="ECO:0000313" key="4">
    <source>
        <dbReference type="Proteomes" id="UP000291422"/>
    </source>
</evidence>
<dbReference type="Gene3D" id="3.20.20.300">
    <property type="entry name" value="Glycoside hydrolase, family 3, N-terminal domain"/>
    <property type="match status" value="1"/>
</dbReference>
<evidence type="ECO:0000313" key="2">
    <source>
        <dbReference type="EMBL" id="RYN48985.1"/>
    </source>
</evidence>
<keyword evidence="1" id="KW-0732">Signal</keyword>
<comment type="caution">
    <text evidence="2">The sequence shown here is derived from an EMBL/GenBank/DDBJ whole genome shotgun (WGS) entry which is preliminary data.</text>
</comment>
<evidence type="ECO:0000313" key="3">
    <source>
        <dbReference type="EMBL" id="RYN49332.1"/>
    </source>
</evidence>
<feature type="signal peptide" evidence="1">
    <location>
        <begin position="1"/>
        <end position="16"/>
    </location>
</feature>
<evidence type="ECO:0000256" key="1">
    <source>
        <dbReference type="SAM" id="SignalP"/>
    </source>
</evidence>
<proteinExistence type="predicted"/>
<dbReference type="AlphaFoldDB" id="A0A4Q4ME40"/>
<dbReference type="EMBL" id="PDXD01000347">
    <property type="protein sequence ID" value="RYN49332.1"/>
    <property type="molecule type" value="Genomic_DNA"/>
</dbReference>
<accession>A0A4Q4ME40</accession>
<reference evidence="4" key="1">
    <citation type="journal article" date="2019" name="bioRxiv">
        <title>Genomics, evolutionary history and diagnostics of the Alternaria alternata species group including apple and Asian pear pathotypes.</title>
        <authorList>
            <person name="Armitage A.D."/>
            <person name="Cockerton H.M."/>
            <person name="Sreenivasaprasad S."/>
            <person name="Woodhall J.W."/>
            <person name="Lane C.R."/>
            <person name="Harrison R.J."/>
            <person name="Clarkson J.P."/>
        </authorList>
    </citation>
    <scope>NUCLEOTIDE SEQUENCE [LARGE SCALE GENOMIC DNA]</scope>
    <source>
        <strain evidence="4">FERA 1177</strain>
    </source>
</reference>
<feature type="non-terminal residue" evidence="2">
    <location>
        <position position="83"/>
    </location>
</feature>
<protein>
    <submittedName>
        <fullName evidence="2">Uncharacterized protein</fullName>
    </submittedName>
</protein>
<dbReference type="InterPro" id="IPR036962">
    <property type="entry name" value="Glyco_hydro_3_N_sf"/>
</dbReference>
<feature type="chain" id="PRO_5036357041" evidence="1">
    <location>
        <begin position="17"/>
        <end position="83"/>
    </location>
</feature>
<organism evidence="2 4">
    <name type="scientific">Alternaria alternata</name>
    <name type="common">Alternaria rot fungus</name>
    <name type="synonym">Torula alternata</name>
    <dbReference type="NCBI Taxonomy" id="5599"/>
    <lineage>
        <taxon>Eukaryota</taxon>
        <taxon>Fungi</taxon>
        <taxon>Dikarya</taxon>
        <taxon>Ascomycota</taxon>
        <taxon>Pezizomycotina</taxon>
        <taxon>Dothideomycetes</taxon>
        <taxon>Pleosporomycetidae</taxon>
        <taxon>Pleosporales</taxon>
        <taxon>Pleosporineae</taxon>
        <taxon>Pleosporaceae</taxon>
        <taxon>Alternaria</taxon>
        <taxon>Alternaria sect. Alternaria</taxon>
        <taxon>Alternaria alternata complex</taxon>
    </lineage>
</organism>
<reference evidence="2" key="2">
    <citation type="journal article" date="2019" name="J. ISSAAS">
        <title>Genomics, evolutionary history and diagnostics of the Alternaria alternata species group including apple and Asian pear pathotypes.</title>
        <authorList>
            <person name="Armitage A.D."/>
            <person name="Cockerton H.M."/>
            <person name="Sreenivasaprasad S."/>
            <person name="Woodhall J."/>
            <person name="Lane C."/>
            <person name="Harrison R.J."/>
            <person name="Clarkson J.P."/>
        </authorList>
    </citation>
    <scope>NUCLEOTIDE SEQUENCE</scope>
    <source>
        <strain evidence="2">FERA 1177</strain>
    </source>
</reference>
<sequence length="83" mass="9048">MLYFTVWLGHIAAVAAQFDFTHTQYETSPPVYPSPYTTGAGGWDQALDMARDFVGQLTLEEKAGMVTGRDRFVAGGQATDLVC</sequence>
<dbReference type="GO" id="GO:0004553">
    <property type="term" value="F:hydrolase activity, hydrolyzing O-glycosyl compounds"/>
    <property type="evidence" value="ECO:0007669"/>
    <property type="project" value="InterPro"/>
</dbReference>
<dbReference type="Proteomes" id="UP000291422">
    <property type="component" value="Unassembled WGS sequence"/>
</dbReference>
<gene>
    <name evidence="3" type="ORF">AA0117_g13427</name>
    <name evidence="2" type="ORF">AA0117_g13432</name>
</gene>
<name>A0A4Q4ME40_ALTAL</name>
<dbReference type="EMBL" id="PDXD01000354">
    <property type="protein sequence ID" value="RYN48985.1"/>
    <property type="molecule type" value="Genomic_DNA"/>
</dbReference>
<dbReference type="GO" id="GO:0005975">
    <property type="term" value="P:carbohydrate metabolic process"/>
    <property type="evidence" value="ECO:0007669"/>
    <property type="project" value="InterPro"/>
</dbReference>